<protein>
    <recommendedName>
        <fullName evidence="2">Secreted LysM effector LysM C-terminal domain-containing protein</fullName>
    </recommendedName>
</protein>
<comment type="caution">
    <text evidence="3">The sequence shown here is derived from an EMBL/GenBank/DDBJ whole genome shotgun (WGS) entry which is preliminary data.</text>
</comment>
<accession>A0A8K0RUF4</accession>
<dbReference type="Proteomes" id="UP000813427">
    <property type="component" value="Unassembled WGS sequence"/>
</dbReference>
<evidence type="ECO:0000259" key="2">
    <source>
        <dbReference type="Pfam" id="PF25139"/>
    </source>
</evidence>
<evidence type="ECO:0000313" key="3">
    <source>
        <dbReference type="EMBL" id="KAH7242765.1"/>
    </source>
</evidence>
<name>A0A8K0RUF4_9HYPO</name>
<evidence type="ECO:0000256" key="1">
    <source>
        <dbReference type="SAM" id="SignalP"/>
    </source>
</evidence>
<organism evidence="3 4">
    <name type="scientific">Fusarium tricinctum</name>
    <dbReference type="NCBI Taxonomy" id="61284"/>
    <lineage>
        <taxon>Eukaryota</taxon>
        <taxon>Fungi</taxon>
        <taxon>Dikarya</taxon>
        <taxon>Ascomycota</taxon>
        <taxon>Pezizomycotina</taxon>
        <taxon>Sordariomycetes</taxon>
        <taxon>Hypocreomycetidae</taxon>
        <taxon>Hypocreales</taxon>
        <taxon>Nectriaceae</taxon>
        <taxon>Fusarium</taxon>
        <taxon>Fusarium tricinctum species complex</taxon>
    </lineage>
</organism>
<dbReference type="InterPro" id="IPR057277">
    <property type="entry name" value="LysM_C"/>
</dbReference>
<keyword evidence="4" id="KW-1185">Reference proteome</keyword>
<evidence type="ECO:0000313" key="4">
    <source>
        <dbReference type="Proteomes" id="UP000813427"/>
    </source>
</evidence>
<dbReference type="AlphaFoldDB" id="A0A8K0RUF4"/>
<keyword evidence="1" id="KW-0732">Signal</keyword>
<proteinExistence type="predicted"/>
<dbReference type="Pfam" id="PF25139">
    <property type="entry name" value="LysM14_C"/>
    <property type="match status" value="1"/>
</dbReference>
<reference evidence="3" key="1">
    <citation type="journal article" date="2021" name="Nat. Commun.">
        <title>Genetic determinants of endophytism in the Arabidopsis root mycobiome.</title>
        <authorList>
            <person name="Mesny F."/>
            <person name="Miyauchi S."/>
            <person name="Thiergart T."/>
            <person name="Pickel B."/>
            <person name="Atanasova L."/>
            <person name="Karlsson M."/>
            <person name="Huettel B."/>
            <person name="Barry K.W."/>
            <person name="Haridas S."/>
            <person name="Chen C."/>
            <person name="Bauer D."/>
            <person name="Andreopoulos W."/>
            <person name="Pangilinan J."/>
            <person name="LaButti K."/>
            <person name="Riley R."/>
            <person name="Lipzen A."/>
            <person name="Clum A."/>
            <person name="Drula E."/>
            <person name="Henrissat B."/>
            <person name="Kohler A."/>
            <person name="Grigoriev I.V."/>
            <person name="Martin F.M."/>
            <person name="Hacquard S."/>
        </authorList>
    </citation>
    <scope>NUCLEOTIDE SEQUENCE</scope>
    <source>
        <strain evidence="3">MPI-SDFR-AT-0068</strain>
    </source>
</reference>
<feature type="signal peptide" evidence="1">
    <location>
        <begin position="1"/>
        <end position="18"/>
    </location>
</feature>
<gene>
    <name evidence="3" type="ORF">BKA59DRAFT_514274</name>
</gene>
<dbReference type="EMBL" id="JAGPXF010000005">
    <property type="protein sequence ID" value="KAH7242765.1"/>
    <property type="molecule type" value="Genomic_DNA"/>
</dbReference>
<dbReference type="OrthoDB" id="10292052at2759"/>
<feature type="domain" description="Secreted LysM effector LysM C-terminal" evidence="2">
    <location>
        <begin position="19"/>
        <end position="102"/>
    </location>
</feature>
<feature type="chain" id="PRO_5035459196" description="Secreted LysM effector LysM C-terminal domain-containing protein" evidence="1">
    <location>
        <begin position="19"/>
        <end position="159"/>
    </location>
</feature>
<sequence>MRLSLLSLFTAAIPAVLGWEVTLYDQYDCNDHEGNFNYMIVTGQGPLPYCIGPGDMRFPPGVTCKFYGNSGMDSAVDCTRQITSFKSWVIQRGAAMFWEQYDDHEAQPDNLRCNKKLTMNDGPEYGVEERCRNAWFHADDEIWYREFKGLSAWDAVHEG</sequence>